<reference evidence="2" key="2">
    <citation type="submission" date="2020-09" db="EMBL/GenBank/DDBJ databases">
        <authorList>
            <person name="Sun Q."/>
            <person name="Zhou Y."/>
        </authorList>
    </citation>
    <scope>NUCLEOTIDE SEQUENCE</scope>
    <source>
        <strain evidence="2">CGMCC 1.15179</strain>
    </source>
</reference>
<feature type="transmembrane region" description="Helical" evidence="1">
    <location>
        <begin position="157"/>
        <end position="184"/>
    </location>
</feature>
<keyword evidence="1" id="KW-1133">Transmembrane helix</keyword>
<keyword evidence="1" id="KW-0812">Transmembrane</keyword>
<accession>A0A8J2VI90</accession>
<comment type="caution">
    <text evidence="2">The sequence shown here is derived from an EMBL/GenBank/DDBJ whole genome shotgun (WGS) entry which is preliminary data.</text>
</comment>
<dbReference type="Proteomes" id="UP000625210">
    <property type="component" value="Unassembled WGS sequence"/>
</dbReference>
<evidence type="ECO:0000313" key="3">
    <source>
        <dbReference type="Proteomes" id="UP000625210"/>
    </source>
</evidence>
<proteinExistence type="predicted"/>
<sequence>MFRECLDLYKSNLGKIFLISITVVFPAVFLYAFVVNYLTFPLDVFFIPVLPHIINLFFTVICFMFIQIPFANMALQYARTGEVKTSKVYGDLLRYGFSIYVVSILFAFLITLGSMLFLLLGLILLILFQSVVVTAVVDDKTGWQGVKQSFAFGKAHFFKLLGWMLLFVLGDFIVSFILSFIAIATTNLTLIANLALAISTALTLSLFVFAVTYQYLDWIQDEPVNDPAEDVGQPVLSNF</sequence>
<organism evidence="2 3">
    <name type="scientific">Marinithermofilum abyssi</name>
    <dbReference type="NCBI Taxonomy" id="1571185"/>
    <lineage>
        <taxon>Bacteria</taxon>
        <taxon>Bacillati</taxon>
        <taxon>Bacillota</taxon>
        <taxon>Bacilli</taxon>
        <taxon>Bacillales</taxon>
        <taxon>Thermoactinomycetaceae</taxon>
        <taxon>Marinithermofilum</taxon>
    </lineage>
</organism>
<evidence type="ECO:0000313" key="2">
    <source>
        <dbReference type="EMBL" id="GGE21526.1"/>
    </source>
</evidence>
<feature type="transmembrane region" description="Helical" evidence="1">
    <location>
        <begin position="190"/>
        <end position="213"/>
    </location>
</feature>
<evidence type="ECO:0000256" key="1">
    <source>
        <dbReference type="SAM" id="Phobius"/>
    </source>
</evidence>
<feature type="transmembrane region" description="Helical" evidence="1">
    <location>
        <begin position="45"/>
        <end position="71"/>
    </location>
</feature>
<keyword evidence="1" id="KW-0472">Membrane</keyword>
<dbReference type="AlphaFoldDB" id="A0A8J2VI90"/>
<name>A0A8J2VI90_9BACL</name>
<dbReference type="EMBL" id="BMHQ01000008">
    <property type="protein sequence ID" value="GGE21526.1"/>
    <property type="molecule type" value="Genomic_DNA"/>
</dbReference>
<feature type="transmembrane region" description="Helical" evidence="1">
    <location>
        <begin position="116"/>
        <end position="137"/>
    </location>
</feature>
<keyword evidence="3" id="KW-1185">Reference proteome</keyword>
<gene>
    <name evidence="2" type="ORF">GCM10011571_24500</name>
</gene>
<protein>
    <submittedName>
        <fullName evidence="2">Uncharacterized protein</fullName>
    </submittedName>
</protein>
<reference evidence="2" key="1">
    <citation type="journal article" date="2014" name="Int. J. Syst. Evol. Microbiol.">
        <title>Complete genome sequence of Corynebacterium casei LMG S-19264T (=DSM 44701T), isolated from a smear-ripened cheese.</title>
        <authorList>
            <consortium name="US DOE Joint Genome Institute (JGI-PGF)"/>
            <person name="Walter F."/>
            <person name="Albersmeier A."/>
            <person name="Kalinowski J."/>
            <person name="Ruckert C."/>
        </authorList>
    </citation>
    <scope>NUCLEOTIDE SEQUENCE</scope>
    <source>
        <strain evidence="2">CGMCC 1.15179</strain>
    </source>
</reference>
<feature type="transmembrane region" description="Helical" evidence="1">
    <location>
        <begin position="12"/>
        <end position="33"/>
    </location>
</feature>